<dbReference type="EMBL" id="JAAAXX010000001">
    <property type="protein sequence ID" value="KAF2392730.1"/>
    <property type="molecule type" value="Genomic_DNA"/>
</dbReference>
<feature type="coiled-coil region" evidence="1">
    <location>
        <begin position="651"/>
        <end position="678"/>
    </location>
</feature>
<proteinExistence type="predicted"/>
<organism evidence="2 3">
    <name type="scientific">Pseudomonas frederiksbergensis</name>
    <dbReference type="NCBI Taxonomy" id="104087"/>
    <lineage>
        <taxon>Bacteria</taxon>
        <taxon>Pseudomonadati</taxon>
        <taxon>Pseudomonadota</taxon>
        <taxon>Gammaproteobacteria</taxon>
        <taxon>Pseudomonadales</taxon>
        <taxon>Pseudomonadaceae</taxon>
        <taxon>Pseudomonas</taxon>
    </lineage>
</organism>
<dbReference type="Proteomes" id="UP000475265">
    <property type="component" value="Unassembled WGS sequence"/>
</dbReference>
<dbReference type="AlphaFoldDB" id="A0A6L5BWP0"/>
<dbReference type="Gene3D" id="1.20.1170.10">
    <property type="match status" value="1"/>
</dbReference>
<gene>
    <name evidence="2" type="ORF">FX983_00691</name>
</gene>
<dbReference type="RefSeq" id="WP_163908376.1">
    <property type="nucleotide sequence ID" value="NZ_JAAAXX010000001.1"/>
</dbReference>
<evidence type="ECO:0000313" key="2">
    <source>
        <dbReference type="EMBL" id="KAF2392730.1"/>
    </source>
</evidence>
<evidence type="ECO:0000256" key="1">
    <source>
        <dbReference type="SAM" id="Coils"/>
    </source>
</evidence>
<dbReference type="InterPro" id="IPR047760">
    <property type="entry name" value="XaxB-like"/>
</dbReference>
<accession>A0A6L5BWP0</accession>
<dbReference type="NCBIfam" id="NF033927">
    <property type="entry name" value="alph_xenorhab_B"/>
    <property type="match status" value="1"/>
</dbReference>
<dbReference type="SUPFAM" id="SSF58100">
    <property type="entry name" value="Bacterial hemolysins"/>
    <property type="match status" value="1"/>
</dbReference>
<keyword evidence="1" id="KW-0175">Coiled coil</keyword>
<evidence type="ECO:0000313" key="3">
    <source>
        <dbReference type="Proteomes" id="UP000475265"/>
    </source>
</evidence>
<name>A0A6L5BWP0_9PSED</name>
<dbReference type="NCBIfam" id="NF033928">
    <property type="entry name" value="alph_xenorhab_A"/>
    <property type="match status" value="1"/>
</dbReference>
<dbReference type="CDD" id="cd22657">
    <property type="entry name" value="ClyA_XaxA-like"/>
    <property type="match status" value="1"/>
</dbReference>
<protein>
    <submittedName>
        <fullName evidence="2">Uncharacterized protein</fullName>
    </submittedName>
</protein>
<sequence length="754" mass="84718">MSGNNLWGDALKNATPQQIMDFAAEAPKMLSNASTSDSYGVVRDAGLLLTKKQIIDLRKYESAGLALPHNLKDVEDYLRFGAGQDGGSGLRPADFLTTFQNTRNHARRWSPLRERIMMTGRGLKDFAISMLTYGASMKEVYSEVRASGLLDKHNVRNLAQLKALELEWGDRFPGIELESDTVSTLSYYLNRIFEKIDSNLRVVAGIKKDLDLFGYDLREHVLPDIKLRVGLIDSSSLSADIKQLKVIVDERSKEIDIKNTEYKAAVQEALKAAAGMNIVGLAMAIYMGVEAENIRVARERLYTEQERAIQLLASKNQTLGALARVKLDLQRLMIVAIDADVATQNLMHVWNVMHLCVKNSAAAVNQINDALSLRIFMTEFEEVVNPWKQIETDSDALIQVFKEADEEYERNYSLAPRAMKMVSLFSPAYPPLNLSALKSTHEQMRDARTQAHVWQVKLGYLPDLFDRFNRMVISVGQGANQLQSSALESGFELENTLRRLARNEKELRSETDREVIEEIRAERQHLLNSATRAITEQTAQVRRCFNNINDPFDRRLTQAYILDFEREERLAKAEIVALQAKLAALGQERKVIVDAVQTLEQNGIEALGKDIEMTLGKVTELGLAPPEIKLVMMAIDQLKKTLIDAGNTIRFVDMLRESDKLQRKIETLANEIDREHAITQASIGKVTYLRAIHSTENLRQEYAVEYGAAVSAFEKFLAATAASKFADDDALSAAFKEQAALFITFLAPVSLPQR</sequence>
<reference evidence="2 3" key="1">
    <citation type="submission" date="2019-12" db="EMBL/GenBank/DDBJ databases">
        <title>Endophytic bacteria associated with Panax ginseng seedlings.</title>
        <authorList>
            <person name="Park J.M."/>
            <person name="Shin R."/>
            <person name="Jo S.H."/>
        </authorList>
    </citation>
    <scope>NUCLEOTIDE SEQUENCE [LARGE SCALE GENOMIC DNA]</scope>
    <source>
        <strain evidence="2 3">PgKB32</strain>
    </source>
</reference>
<comment type="caution">
    <text evidence="2">The sequence shown here is derived from an EMBL/GenBank/DDBJ whole genome shotgun (WGS) entry which is preliminary data.</text>
</comment>